<proteinExistence type="predicted"/>
<evidence type="ECO:0000313" key="1">
    <source>
        <dbReference type="EMBL" id="NMP04649.1"/>
    </source>
</evidence>
<gene>
    <name evidence="1" type="ORF">HHE94_18265</name>
</gene>
<name>A0AAP6Y916_9GAMM</name>
<organism evidence="1 2">
    <name type="scientific">Pseudoalteromonas arctica</name>
    <dbReference type="NCBI Taxonomy" id="394751"/>
    <lineage>
        <taxon>Bacteria</taxon>
        <taxon>Pseudomonadati</taxon>
        <taxon>Pseudomonadota</taxon>
        <taxon>Gammaproteobacteria</taxon>
        <taxon>Alteromonadales</taxon>
        <taxon>Pseudoalteromonadaceae</taxon>
        <taxon>Pseudoalteromonas</taxon>
    </lineage>
</organism>
<dbReference type="Proteomes" id="UP000549590">
    <property type="component" value="Unassembled WGS sequence"/>
</dbReference>
<protein>
    <submittedName>
        <fullName evidence="1">Uncharacterized protein</fullName>
    </submittedName>
</protein>
<dbReference type="RefSeq" id="WP_007583931.1">
    <property type="nucleotide sequence ID" value="NZ_JABBYB010000013.1"/>
</dbReference>
<comment type="caution">
    <text evidence="1">The sequence shown here is derived from an EMBL/GenBank/DDBJ whole genome shotgun (WGS) entry which is preliminary data.</text>
</comment>
<evidence type="ECO:0000313" key="2">
    <source>
        <dbReference type="Proteomes" id="UP000549590"/>
    </source>
</evidence>
<dbReference type="AlphaFoldDB" id="A0AAP6Y916"/>
<reference evidence="1 2" key="1">
    <citation type="submission" date="2020-04" db="EMBL/GenBank/DDBJ databases">
        <title>Genome sequencing and assembly of Pseudoalteromonas arctica.</title>
        <authorList>
            <person name="Cook G.M."/>
        </authorList>
    </citation>
    <scope>NUCLEOTIDE SEQUENCE [LARGE SCALE GENOMIC DNA]</scope>
    <source>
        <strain evidence="1 2">NEC-BIFX-2020_001</strain>
    </source>
</reference>
<sequence length="297" mass="34183">MKDSTTEKASRWFKENESHIDASQSVLHHLLKYYSGKPVSWRKESPVKIVLGSNNKPGRISITPQTQPNIRLRFVPLETIDHITRFVEELERVHGSYLAFKLKGKSLDITSDFQDESLIKLQHVTDLILNKFNFTDFTKPKSYTFPYDNKEEVQSIQRKAVIFKNILLNEAAMERRFVNWLKAEHDIDAKCQDSDGPFRRDVTYTHDDCSIIAELKYTSSARENIEQAIGQLLRYKLHPAAKKDSDKLIIVSGGSTPTNDDIEWFRRLKKVLGLNIEMLCEDPTANGVFIAPNLLTK</sequence>
<dbReference type="EMBL" id="JABBYB010000013">
    <property type="protein sequence ID" value="NMP04649.1"/>
    <property type="molecule type" value="Genomic_DNA"/>
</dbReference>
<accession>A0AAP6Y916</accession>